<dbReference type="EMBL" id="JANFNH010000008">
    <property type="protein sequence ID" value="MCQ4042561.1"/>
    <property type="molecule type" value="Genomic_DNA"/>
</dbReference>
<gene>
    <name evidence="2" type="ORF">NON19_11085</name>
</gene>
<organism evidence="2 3">
    <name type="scientific">Streptantibioticus rubrisoli</name>
    <dbReference type="NCBI Taxonomy" id="1387313"/>
    <lineage>
        <taxon>Bacteria</taxon>
        <taxon>Bacillati</taxon>
        <taxon>Actinomycetota</taxon>
        <taxon>Actinomycetes</taxon>
        <taxon>Kitasatosporales</taxon>
        <taxon>Streptomycetaceae</taxon>
        <taxon>Streptantibioticus</taxon>
    </lineage>
</organism>
<protein>
    <submittedName>
        <fullName evidence="2">Uncharacterized protein</fullName>
    </submittedName>
</protein>
<feature type="compositionally biased region" description="Pro residues" evidence="1">
    <location>
        <begin position="103"/>
        <end position="115"/>
    </location>
</feature>
<dbReference type="RefSeq" id="WP_255926861.1">
    <property type="nucleotide sequence ID" value="NZ_JANFNH010000008.1"/>
</dbReference>
<dbReference type="Proteomes" id="UP001206206">
    <property type="component" value="Unassembled WGS sequence"/>
</dbReference>
<feature type="compositionally biased region" description="Basic residues" evidence="1">
    <location>
        <begin position="117"/>
        <end position="128"/>
    </location>
</feature>
<name>A0ABT1PB37_9ACTN</name>
<reference evidence="2 3" key="1">
    <citation type="submission" date="2022-06" db="EMBL/GenBank/DDBJ databases">
        <title>Draft genome sequence of type strain Streptomyces rubrisoli DSM 42083.</title>
        <authorList>
            <person name="Duangmal K."/>
            <person name="Klaysubun C."/>
        </authorList>
    </citation>
    <scope>NUCLEOTIDE SEQUENCE [LARGE SCALE GENOMIC DNA]</scope>
    <source>
        <strain evidence="2 3">DSM 42083</strain>
    </source>
</reference>
<evidence type="ECO:0000256" key="1">
    <source>
        <dbReference type="SAM" id="MobiDB-lite"/>
    </source>
</evidence>
<feature type="region of interest" description="Disordered" evidence="1">
    <location>
        <begin position="86"/>
        <end position="128"/>
    </location>
</feature>
<evidence type="ECO:0000313" key="2">
    <source>
        <dbReference type="EMBL" id="MCQ4042561.1"/>
    </source>
</evidence>
<evidence type="ECO:0000313" key="3">
    <source>
        <dbReference type="Proteomes" id="UP001206206"/>
    </source>
</evidence>
<comment type="caution">
    <text evidence="2">The sequence shown here is derived from an EMBL/GenBank/DDBJ whole genome shotgun (WGS) entry which is preliminary data.</text>
</comment>
<proteinExistence type="predicted"/>
<accession>A0ABT1PB37</accession>
<keyword evidence="3" id="KW-1185">Reference proteome</keyword>
<sequence length="128" mass="13904">MDEERANRLVAALRARGVMAHLAEVGVYEFGIRVVLDEGIEALWDTDGAAGLDAEVVSDGVLVGFVPHIPGSANFTEQQLVDAIARTDYSTEGLHPPADAQDPPQPPPATAPTKPPLARRHKTHWWRH</sequence>